<feature type="transmembrane region" description="Helical" evidence="1">
    <location>
        <begin position="79"/>
        <end position="98"/>
    </location>
</feature>
<organism evidence="2">
    <name type="scientific">Candidatus Atribacter allofermentans</name>
    <dbReference type="NCBI Taxonomy" id="1852833"/>
    <lineage>
        <taxon>Bacteria</taxon>
        <taxon>Pseudomonadati</taxon>
        <taxon>Atribacterota</taxon>
        <taxon>Atribacteria</taxon>
        <taxon>Atribacterales</taxon>
        <taxon>Atribacteraceae</taxon>
        <taxon>Atribacter</taxon>
    </lineage>
</organism>
<dbReference type="Pfam" id="PF07556">
    <property type="entry name" value="DUF1538"/>
    <property type="match status" value="2"/>
</dbReference>
<name>A0A1V5T0G8_9BACT</name>
<keyword evidence="1" id="KW-1133">Transmembrane helix</keyword>
<feature type="transmembrane region" description="Helical" evidence="1">
    <location>
        <begin position="118"/>
        <end position="141"/>
    </location>
</feature>
<keyword evidence="1" id="KW-0472">Membrane</keyword>
<protein>
    <recommendedName>
        <fullName evidence="3">DUF1538 domain-containing protein</fullName>
    </recommendedName>
</protein>
<feature type="transmembrane region" description="Helical" evidence="1">
    <location>
        <begin position="148"/>
        <end position="170"/>
    </location>
</feature>
<feature type="transmembrane region" description="Helical" evidence="1">
    <location>
        <begin position="298"/>
        <end position="321"/>
    </location>
</feature>
<feature type="transmembrane region" description="Helical" evidence="1">
    <location>
        <begin position="373"/>
        <end position="394"/>
    </location>
</feature>
<dbReference type="EMBL" id="MWBQ01000039">
    <property type="protein sequence ID" value="OQA60265.1"/>
    <property type="molecule type" value="Genomic_DNA"/>
</dbReference>
<feature type="transmembrane region" description="Helical" evidence="1">
    <location>
        <begin position="12"/>
        <end position="31"/>
    </location>
</feature>
<feature type="transmembrane region" description="Helical" evidence="1">
    <location>
        <begin position="37"/>
        <end position="58"/>
    </location>
</feature>
<comment type="caution">
    <text evidence="2">The sequence shown here is derived from an EMBL/GenBank/DDBJ whole genome shotgun (WGS) entry which is preliminary data.</text>
</comment>
<feature type="transmembrane region" description="Helical" evidence="1">
    <location>
        <begin position="461"/>
        <end position="483"/>
    </location>
</feature>
<feature type="transmembrane region" description="Helical" evidence="1">
    <location>
        <begin position="333"/>
        <end position="353"/>
    </location>
</feature>
<proteinExistence type="predicted"/>
<sequence length="492" mass="52851">MNVLNEKLKEVFVSVFPITIIVFILHFTIAPVELYQLLRFIIGAVLIFFGLSVFLLGVDIGVSQIGHLMGSFLVKSNKVLIVGVIGLILGFFISIAEPDLHVLANQVDLVTSGTISKTSILVIVSIGIAVLMTIGLFRIIFNISLQKVFIGMYSLVLIFSLFSLPEYLAIGFDASGATTGAMTVPFILALAVGVSSLKKNGITSEEDSFGLVGITSIGPILSIVLVGLFLKQNKLSEVAVNQMSLSSSVLYPFIQKLPIIMSEIMLAILPLLVVFILYKLVVKDLSKRAFIRILKGLIYAYFGLVIFLLGVNAGFMEVGYIIGYKVASLNGQWIIVIVGFILGLVTVLAEPAVHVLTEQIEDITSGYVQKRIINIALSTGVGFAVALSMLRIVIPGIQLWHYLLPGFSAALLMTFFVPNLFVGIAFDSGGVASGPMTATFILAFSQGAASATQSANVLIDGFGMIAMVALTPLIALQIIGFIYKRKSGKRGI</sequence>
<dbReference type="Proteomes" id="UP000485569">
    <property type="component" value="Unassembled WGS sequence"/>
</dbReference>
<evidence type="ECO:0000313" key="2">
    <source>
        <dbReference type="EMBL" id="OQA60265.1"/>
    </source>
</evidence>
<accession>A0A1V5T0G8</accession>
<feature type="transmembrane region" description="Helical" evidence="1">
    <location>
        <begin position="209"/>
        <end position="230"/>
    </location>
</feature>
<evidence type="ECO:0000256" key="1">
    <source>
        <dbReference type="SAM" id="Phobius"/>
    </source>
</evidence>
<keyword evidence="1" id="KW-0812">Transmembrane</keyword>
<feature type="transmembrane region" description="Helical" evidence="1">
    <location>
        <begin position="250"/>
        <end position="278"/>
    </location>
</feature>
<reference evidence="2" key="1">
    <citation type="submission" date="2017-02" db="EMBL/GenBank/DDBJ databases">
        <title>Delving into the versatile metabolic prowess of the omnipresent phylum Bacteroidetes.</title>
        <authorList>
            <person name="Nobu M.K."/>
            <person name="Mei R."/>
            <person name="Narihiro T."/>
            <person name="Kuroda K."/>
            <person name="Liu W.-T."/>
        </authorList>
    </citation>
    <scope>NUCLEOTIDE SEQUENCE</scope>
    <source>
        <strain evidence="2">ADurb.Bin276</strain>
    </source>
</reference>
<evidence type="ECO:0008006" key="3">
    <source>
        <dbReference type="Google" id="ProtNLM"/>
    </source>
</evidence>
<dbReference type="InterPro" id="IPR011435">
    <property type="entry name" value="UmpAB"/>
</dbReference>
<dbReference type="AlphaFoldDB" id="A0A1V5T0G8"/>
<feature type="transmembrane region" description="Helical" evidence="1">
    <location>
        <begin position="176"/>
        <end position="197"/>
    </location>
</feature>
<feature type="transmembrane region" description="Helical" evidence="1">
    <location>
        <begin position="429"/>
        <end position="449"/>
    </location>
</feature>
<feature type="transmembrane region" description="Helical" evidence="1">
    <location>
        <begin position="400"/>
        <end position="422"/>
    </location>
</feature>
<gene>
    <name evidence="2" type="ORF">BWY41_00666</name>
</gene>